<proteinExistence type="predicted"/>
<dbReference type="RefSeq" id="WP_124935818.1">
    <property type="nucleotide sequence ID" value="NZ_RJVQ01000001.1"/>
</dbReference>
<accession>A0A3N9TMC9</accession>
<name>A0A3N9TMC9_9VIBR</name>
<evidence type="ECO:0000313" key="2">
    <source>
        <dbReference type="EMBL" id="RQW65164.1"/>
    </source>
</evidence>
<dbReference type="OrthoDB" id="5824496at2"/>
<comment type="caution">
    <text evidence="2">The sequence shown here is derived from an EMBL/GenBank/DDBJ whole genome shotgun (WGS) entry which is preliminary data.</text>
</comment>
<feature type="compositionally biased region" description="Basic and acidic residues" evidence="1">
    <location>
        <begin position="38"/>
        <end position="47"/>
    </location>
</feature>
<reference evidence="2 3" key="1">
    <citation type="submission" date="2018-11" db="EMBL/GenBank/DDBJ databases">
        <title>Vibrio LJC006 sp. nov., isolated from seawater during the bloom of the enteromorpha.</title>
        <authorList>
            <person name="Liang J."/>
        </authorList>
    </citation>
    <scope>NUCLEOTIDE SEQUENCE [LARGE SCALE GENOMIC DNA]</scope>
    <source>
        <strain evidence="2 3">LJC006</strain>
    </source>
</reference>
<dbReference type="Proteomes" id="UP000281112">
    <property type="component" value="Unassembled WGS sequence"/>
</dbReference>
<protein>
    <submittedName>
        <fullName evidence="2">Uncharacterized protein</fullName>
    </submittedName>
</protein>
<dbReference type="EMBL" id="RJVQ01000001">
    <property type="protein sequence ID" value="RQW65164.1"/>
    <property type="molecule type" value="Genomic_DNA"/>
</dbReference>
<evidence type="ECO:0000256" key="1">
    <source>
        <dbReference type="SAM" id="MobiDB-lite"/>
    </source>
</evidence>
<dbReference type="AlphaFoldDB" id="A0A3N9TMC9"/>
<sequence>MTIKDRIDSLERQIYIACSEGDFQKVNSLERQLEVIREQLGHPRESDPYAPEGNPFMEDDWR</sequence>
<feature type="region of interest" description="Disordered" evidence="1">
    <location>
        <begin position="38"/>
        <end position="62"/>
    </location>
</feature>
<evidence type="ECO:0000313" key="3">
    <source>
        <dbReference type="Proteomes" id="UP000281112"/>
    </source>
</evidence>
<keyword evidence="3" id="KW-1185">Reference proteome</keyword>
<gene>
    <name evidence="2" type="ORF">EES38_00505</name>
</gene>
<organism evidence="2 3">
    <name type="scientific">Vibrio viridaestus</name>
    <dbReference type="NCBI Taxonomy" id="2487322"/>
    <lineage>
        <taxon>Bacteria</taxon>
        <taxon>Pseudomonadati</taxon>
        <taxon>Pseudomonadota</taxon>
        <taxon>Gammaproteobacteria</taxon>
        <taxon>Vibrionales</taxon>
        <taxon>Vibrionaceae</taxon>
        <taxon>Vibrio</taxon>
    </lineage>
</organism>